<accession>A0AAJ2LHM0</accession>
<proteinExistence type="predicted"/>
<dbReference type="AlphaFoldDB" id="A0AAJ2LHM0"/>
<organism evidence="1 2">
    <name type="scientific">Rhizobium hidalgonense</name>
    <dbReference type="NCBI Taxonomy" id="1538159"/>
    <lineage>
        <taxon>Bacteria</taxon>
        <taxon>Pseudomonadati</taxon>
        <taxon>Pseudomonadota</taxon>
        <taxon>Alphaproteobacteria</taxon>
        <taxon>Hyphomicrobiales</taxon>
        <taxon>Rhizobiaceae</taxon>
        <taxon>Rhizobium/Agrobacterium group</taxon>
        <taxon>Rhizobium</taxon>
    </lineage>
</organism>
<evidence type="ECO:0000313" key="2">
    <source>
        <dbReference type="Proteomes" id="UP001268610"/>
    </source>
</evidence>
<sequence length="76" mass="8895">MNFPLRRCVSRQNDGLQQEFMRLSLLAMEQKIVALPRFFNCLHEVVRERRFPVASPKGTSWNAMRCPAIETKETLT</sequence>
<reference evidence="1" key="1">
    <citation type="submission" date="2023-04" db="EMBL/GenBank/DDBJ databases">
        <title>Genomic characterization of faba bean (Vicia faba) microsymbionts in Mexican soils.</title>
        <authorList>
            <person name="Rivera Orduna F.N."/>
            <person name="Guevara-Luna J."/>
            <person name="Yan J."/>
            <person name="Arroyo-Herrera I."/>
            <person name="Li Y."/>
            <person name="Vasquez-Murrieta M.S."/>
            <person name="Wang E.T."/>
        </authorList>
    </citation>
    <scope>NUCLEOTIDE SEQUENCE</scope>
    <source>
        <strain evidence="1">CH26</strain>
    </source>
</reference>
<protein>
    <submittedName>
        <fullName evidence="1">Uncharacterized protein</fullName>
    </submittedName>
</protein>
<dbReference type="Proteomes" id="UP001268610">
    <property type="component" value="Unassembled WGS sequence"/>
</dbReference>
<name>A0AAJ2LHM0_9HYPH</name>
<dbReference type="RefSeq" id="WP_133118180.1">
    <property type="nucleotide sequence ID" value="NZ_JAVLSC010000005.1"/>
</dbReference>
<evidence type="ECO:0000313" key="1">
    <source>
        <dbReference type="EMBL" id="MDR9772320.1"/>
    </source>
</evidence>
<dbReference type="EMBL" id="JAVLSF010000003">
    <property type="protein sequence ID" value="MDR9772320.1"/>
    <property type="molecule type" value="Genomic_DNA"/>
</dbReference>
<gene>
    <name evidence="1" type="ORF">RJJ65_06565</name>
</gene>
<comment type="caution">
    <text evidence="1">The sequence shown here is derived from an EMBL/GenBank/DDBJ whole genome shotgun (WGS) entry which is preliminary data.</text>
</comment>